<evidence type="ECO:0000313" key="1">
    <source>
        <dbReference type="EMBL" id="TDZ82139.1"/>
    </source>
</evidence>
<dbReference type="Proteomes" id="UP000295117">
    <property type="component" value="Unassembled WGS sequence"/>
</dbReference>
<sequence length="170" mass="19098">MDASRDLIRSPKLRADSMRMPQSKIARLDPCGALDVLTHGKDFDIAGPQMPYMCDFKLKGDEDHTVLGYQVRELDSASHPATRGVEYTRLRGVVTHFEDRMRRDGPHNGKAWCTVESYVGLDNPITGREGVSTTRQWVDEIAATGYETELGCPKLLRVVEEAVRLYQEAS</sequence>
<dbReference type="EMBL" id="PECH01000007">
    <property type="protein sequence ID" value="TDZ82139.1"/>
    <property type="molecule type" value="Genomic_DNA"/>
</dbReference>
<protein>
    <submittedName>
        <fullName evidence="1">Uncharacterized protein</fullName>
    </submittedName>
</protein>
<organism evidence="1 2">
    <name type="scientific">Mycobacteroides salmoniphilum</name>
    <dbReference type="NCBI Taxonomy" id="404941"/>
    <lineage>
        <taxon>Bacteria</taxon>
        <taxon>Bacillati</taxon>
        <taxon>Actinomycetota</taxon>
        <taxon>Actinomycetes</taxon>
        <taxon>Mycobacteriales</taxon>
        <taxon>Mycobacteriaceae</taxon>
        <taxon>Mycobacteroides</taxon>
    </lineage>
</organism>
<evidence type="ECO:0000313" key="2">
    <source>
        <dbReference type="Proteomes" id="UP000295117"/>
    </source>
</evidence>
<dbReference type="AlphaFoldDB" id="A0A4R8S2M1"/>
<comment type="caution">
    <text evidence="1">The sequence shown here is derived from an EMBL/GenBank/DDBJ whole genome shotgun (WGS) entry which is preliminary data.</text>
</comment>
<dbReference type="RefSeq" id="WP_134071469.1">
    <property type="nucleotide sequence ID" value="NZ_PECH01000007.1"/>
</dbReference>
<gene>
    <name evidence="1" type="ORF">DE4585_02671</name>
</gene>
<proteinExistence type="predicted"/>
<name>A0A4R8S2M1_9MYCO</name>
<accession>A0A4R8S2M1</accession>
<reference evidence="1 2" key="1">
    <citation type="journal article" date="2019" name="Sci. Rep.">
        <title>Extended insight into the Mycobacterium chelonae-abscessus complex through whole genome sequencing of Mycobacterium salmoniphilum outbreak and Mycobacterium salmoniphilum-like strains.</title>
        <authorList>
            <person name="Behra P.R.K."/>
            <person name="Das S."/>
            <person name="Pettersson B.M.F."/>
            <person name="Shirreff L."/>
            <person name="DuCote T."/>
            <person name="Jacobsson K.G."/>
            <person name="Ennis D.G."/>
            <person name="Kirsebom L.A."/>
        </authorList>
    </citation>
    <scope>NUCLEOTIDE SEQUENCE [LARGE SCALE GENOMIC DNA]</scope>
    <source>
        <strain evidence="1 2">DE 4585</strain>
    </source>
</reference>